<accession>A0A420W0T3</accession>
<dbReference type="AlphaFoldDB" id="A0A420W0T3"/>
<name>A0A420W0T3_9SPHI</name>
<gene>
    <name evidence="1" type="ORF">D7322_08795</name>
</gene>
<reference evidence="1 2" key="1">
    <citation type="submission" date="2018-10" db="EMBL/GenBank/DDBJ databases">
        <title>Sphingobacterium sp. M05W1-28.</title>
        <authorList>
            <person name="Cai H."/>
        </authorList>
    </citation>
    <scope>NUCLEOTIDE SEQUENCE [LARGE SCALE GENOMIC DNA]</scope>
    <source>
        <strain evidence="1 2">M05W1-28</strain>
    </source>
</reference>
<evidence type="ECO:0000313" key="2">
    <source>
        <dbReference type="Proteomes" id="UP000282423"/>
    </source>
</evidence>
<evidence type="ECO:0000313" key="1">
    <source>
        <dbReference type="EMBL" id="RKO72177.1"/>
    </source>
</evidence>
<sequence length="81" mass="9426">MRHWWAIKNQEQKITPGPLIEILKNESFNTSICATALKTISLFSKQPFDRQLPKDPGHWKVADLRIDLNPTAERDAYFVVF</sequence>
<dbReference type="EMBL" id="RBWS01000006">
    <property type="protein sequence ID" value="RKO72177.1"/>
    <property type="molecule type" value="Genomic_DNA"/>
</dbReference>
<dbReference type="Proteomes" id="UP000282423">
    <property type="component" value="Unassembled WGS sequence"/>
</dbReference>
<comment type="caution">
    <text evidence="1">The sequence shown here is derived from an EMBL/GenBank/DDBJ whole genome shotgun (WGS) entry which is preliminary data.</text>
</comment>
<organism evidence="1 2">
    <name type="scientific">Sphingobacterium puteale</name>
    <dbReference type="NCBI Taxonomy" id="2420510"/>
    <lineage>
        <taxon>Bacteria</taxon>
        <taxon>Pseudomonadati</taxon>
        <taxon>Bacteroidota</taxon>
        <taxon>Sphingobacteriia</taxon>
        <taxon>Sphingobacteriales</taxon>
        <taxon>Sphingobacteriaceae</taxon>
        <taxon>Sphingobacterium</taxon>
    </lineage>
</organism>
<keyword evidence="2" id="KW-1185">Reference proteome</keyword>
<protein>
    <submittedName>
        <fullName evidence="1">Uncharacterized protein</fullName>
    </submittedName>
</protein>
<proteinExistence type="predicted"/>